<evidence type="ECO:0000256" key="2">
    <source>
        <dbReference type="ARBA" id="ARBA00023295"/>
    </source>
</evidence>
<reference evidence="6 7" key="1">
    <citation type="journal article" date="2020" name="ISME J.">
        <title>Uncovering the hidden diversity of litter-decomposition mechanisms in mushroom-forming fungi.</title>
        <authorList>
            <person name="Floudas D."/>
            <person name="Bentzer J."/>
            <person name="Ahren D."/>
            <person name="Johansson T."/>
            <person name="Persson P."/>
            <person name="Tunlid A."/>
        </authorList>
    </citation>
    <scope>NUCLEOTIDE SEQUENCE [LARGE SCALE GENOMIC DNA]</scope>
    <source>
        <strain evidence="6 7">CBS 146.42</strain>
    </source>
</reference>
<dbReference type="PROSITE" id="PS51762">
    <property type="entry name" value="GH16_2"/>
    <property type="match status" value="1"/>
</dbReference>
<protein>
    <recommendedName>
        <fullName evidence="5">GH16 domain-containing protein</fullName>
    </recommendedName>
</protein>
<accession>A0A8H5D1U6</accession>
<dbReference type="InterPro" id="IPR008264">
    <property type="entry name" value="Beta_glucanase"/>
</dbReference>
<evidence type="ECO:0000256" key="3">
    <source>
        <dbReference type="PIRSR" id="PIRSR608264-1"/>
    </source>
</evidence>
<evidence type="ECO:0000256" key="1">
    <source>
        <dbReference type="ARBA" id="ARBA00022801"/>
    </source>
</evidence>
<keyword evidence="4" id="KW-0732">Signal</keyword>
<dbReference type="InterPro" id="IPR000757">
    <property type="entry name" value="Beta-glucanase-like"/>
</dbReference>
<feature type="chain" id="PRO_5034868835" description="GH16 domain-containing protein" evidence="4">
    <location>
        <begin position="19"/>
        <end position="290"/>
    </location>
</feature>
<dbReference type="EMBL" id="JAACJO010000012">
    <property type="protein sequence ID" value="KAF5351663.1"/>
    <property type="molecule type" value="Genomic_DNA"/>
</dbReference>
<feature type="active site" description="Proton donor" evidence="3">
    <location>
        <position position="165"/>
    </location>
</feature>
<comment type="caution">
    <text evidence="6">The sequence shown here is derived from an EMBL/GenBank/DDBJ whole genome shotgun (WGS) entry which is preliminary data.</text>
</comment>
<dbReference type="PANTHER" id="PTHR38121:SF2">
    <property type="entry name" value="ACYLTRANSFERASE 3 DOMAIN-CONTAINING PROTEIN"/>
    <property type="match status" value="1"/>
</dbReference>
<dbReference type="SUPFAM" id="SSF49899">
    <property type="entry name" value="Concanavalin A-like lectins/glucanases"/>
    <property type="match status" value="1"/>
</dbReference>
<dbReference type="GO" id="GO:0004553">
    <property type="term" value="F:hydrolase activity, hydrolyzing O-glycosyl compounds"/>
    <property type="evidence" value="ECO:0007669"/>
    <property type="project" value="InterPro"/>
</dbReference>
<keyword evidence="1" id="KW-0378">Hydrolase</keyword>
<feature type="active site" description="Nucleophile" evidence="3">
    <location>
        <position position="161"/>
    </location>
</feature>
<dbReference type="OrthoDB" id="25131at2759"/>
<gene>
    <name evidence="6" type="ORF">D9756_007715</name>
</gene>
<organism evidence="6 7">
    <name type="scientific">Leucocoprinus leucothites</name>
    <dbReference type="NCBI Taxonomy" id="201217"/>
    <lineage>
        <taxon>Eukaryota</taxon>
        <taxon>Fungi</taxon>
        <taxon>Dikarya</taxon>
        <taxon>Basidiomycota</taxon>
        <taxon>Agaricomycotina</taxon>
        <taxon>Agaricomycetes</taxon>
        <taxon>Agaricomycetidae</taxon>
        <taxon>Agaricales</taxon>
        <taxon>Agaricineae</taxon>
        <taxon>Agaricaceae</taxon>
        <taxon>Leucocoprinus</taxon>
    </lineage>
</organism>
<name>A0A8H5D1U6_9AGAR</name>
<dbReference type="Pfam" id="PF00722">
    <property type="entry name" value="Glyco_hydro_16"/>
    <property type="match status" value="1"/>
</dbReference>
<feature type="signal peptide" evidence="4">
    <location>
        <begin position="1"/>
        <end position="18"/>
    </location>
</feature>
<dbReference type="PANTHER" id="PTHR38121">
    <property type="entry name" value="GH16 DOMAIN-CONTAINING PROTEIN"/>
    <property type="match status" value="1"/>
</dbReference>
<dbReference type="InterPro" id="IPR013320">
    <property type="entry name" value="ConA-like_dom_sf"/>
</dbReference>
<dbReference type="Proteomes" id="UP000559027">
    <property type="component" value="Unassembled WGS sequence"/>
</dbReference>
<evidence type="ECO:0000313" key="7">
    <source>
        <dbReference type="Proteomes" id="UP000559027"/>
    </source>
</evidence>
<evidence type="ECO:0000256" key="4">
    <source>
        <dbReference type="SAM" id="SignalP"/>
    </source>
</evidence>
<dbReference type="Gene3D" id="2.60.120.200">
    <property type="match status" value="1"/>
</dbReference>
<evidence type="ECO:0000313" key="6">
    <source>
        <dbReference type="EMBL" id="KAF5351663.1"/>
    </source>
</evidence>
<proteinExistence type="predicted"/>
<keyword evidence="2" id="KW-0326">Glycosidase</keyword>
<evidence type="ECO:0000259" key="5">
    <source>
        <dbReference type="PROSITE" id="PS51762"/>
    </source>
</evidence>
<feature type="domain" description="GH16" evidence="5">
    <location>
        <begin position="50"/>
        <end position="281"/>
    </location>
</feature>
<dbReference type="PRINTS" id="PR00737">
    <property type="entry name" value="GLHYDRLASE16"/>
</dbReference>
<dbReference type="PROSITE" id="PS51257">
    <property type="entry name" value="PROKAR_LIPOPROTEIN"/>
    <property type="match status" value="1"/>
</dbReference>
<dbReference type="AlphaFoldDB" id="A0A8H5D1U6"/>
<sequence length="290" mass="31966">MFPQLPKALAALVVLALREEPLQVPSTVSTACDTYVVSGAPGGFTQRVFVDFSGVTPGTNVSALLRYLYLVYFVKVETWNRQQTPGQQRTISTCLYAFKYTGRGGALNFKVSAHHGSGGVQSAEMATQDHFLYASARTVQKSSKTPGVVEGNFFYRNDNQEIDWEILTSTIWSRSDCVLPGIWAVNQGVIPGTSSISKRITFTFDPTADFHEYRIDWSPGATAFYIDGQLKTRFTTNVPSQAGPWVWNTWSNGDPCWSNGPPTVDSITQIRSIEIFKGWTSMASGNVCNV</sequence>
<dbReference type="GO" id="GO:0005975">
    <property type="term" value="P:carbohydrate metabolic process"/>
    <property type="evidence" value="ECO:0007669"/>
    <property type="project" value="InterPro"/>
</dbReference>
<keyword evidence="7" id="KW-1185">Reference proteome</keyword>
<dbReference type="CDD" id="cd00413">
    <property type="entry name" value="Glyco_hydrolase_16"/>
    <property type="match status" value="1"/>
</dbReference>